<name>G8EY00_9CAUD</name>
<dbReference type="EMBL" id="JF974299">
    <property type="protein sequence ID" value="AET72690.1"/>
    <property type="molecule type" value="Genomic_DNA"/>
</dbReference>
<organism evidence="2 3">
    <name type="scientific">Synechococcus phage S-CAM8</name>
    <dbReference type="NCBI Taxonomy" id="754038"/>
    <lineage>
        <taxon>Viruses</taxon>
        <taxon>Duplodnaviria</taxon>
        <taxon>Heunggongvirae</taxon>
        <taxon>Uroviricota</taxon>
        <taxon>Caudoviricetes</taxon>
        <taxon>Pantevenvirales</taxon>
        <taxon>Kyanoviridae</taxon>
        <taxon>Neritesvirus</taxon>
        <taxon>Neritesvirus scam8</taxon>
    </lineage>
</organism>
<evidence type="ECO:0000313" key="3">
    <source>
        <dbReference type="Proteomes" id="UP000297591"/>
    </source>
</evidence>
<proteinExistence type="predicted"/>
<evidence type="ECO:0000256" key="1">
    <source>
        <dbReference type="SAM" id="MobiDB-lite"/>
    </source>
</evidence>
<dbReference type="Proteomes" id="UP000297591">
    <property type="component" value="Segment"/>
</dbReference>
<sequence>MRVEITRNVMINGESVKAGSFVEVEQGIATLLIGSDKAQVATDPEPVAEVAPSCPPKAPACPPKPPAKRGRTKQSSGED</sequence>
<feature type="compositionally biased region" description="Pro residues" evidence="1">
    <location>
        <begin position="53"/>
        <end position="65"/>
    </location>
</feature>
<protein>
    <submittedName>
        <fullName evidence="2">Uncharacterized protein</fullName>
    </submittedName>
</protein>
<gene>
    <name evidence="2" type="ORF">SXFG_00140</name>
</gene>
<feature type="region of interest" description="Disordered" evidence="1">
    <location>
        <begin position="43"/>
        <end position="79"/>
    </location>
</feature>
<reference evidence="2 3" key="1">
    <citation type="submission" date="2010-12" db="EMBL/GenBank/DDBJ databases">
        <title>The Genome Sequence of Synechococcus phage S-CAM8 0608SB47.</title>
        <authorList>
            <consortium name="The Broad Institute Genome Sequencing Platform"/>
            <person name="Henn M.R."/>
            <person name="Martiny J."/>
            <person name="Weihe C."/>
            <person name="Levin J."/>
            <person name="Malboeuf C."/>
            <person name="Casali M."/>
            <person name="Russ C."/>
            <person name="Lennon N."/>
            <person name="Chapman S.B."/>
            <person name="Erlich R."/>
            <person name="Young S.K."/>
            <person name="Yandava C."/>
            <person name="Zeng Q."/>
            <person name="Alvarado L."/>
            <person name="Anderson S."/>
            <person name="Berlin A."/>
            <person name="Chen Z."/>
            <person name="Freedman E."/>
            <person name="Gellesch M."/>
            <person name="Goldberg J."/>
            <person name="Green L."/>
            <person name="Griggs A."/>
            <person name="Gujja S."/>
            <person name="Heilman E.R."/>
            <person name="Heiman D."/>
            <person name="Hollinger A."/>
            <person name="Howarth C."/>
            <person name="Larson L."/>
            <person name="Mehta T."/>
            <person name="Pearson M."/>
            <person name="Roberts A."/>
            <person name="Ryan E."/>
            <person name="Saif S."/>
            <person name="Shea T."/>
            <person name="Shenoy N."/>
            <person name="Sisk P."/>
            <person name="Stolte C."/>
            <person name="Sykes S."/>
            <person name="White J."/>
            <person name="Haas B."/>
            <person name="Nusbaum C."/>
            <person name="Birren B."/>
        </authorList>
    </citation>
    <scope>NUCLEOTIDE SEQUENCE [LARGE SCALE GENOMIC DNA]</scope>
    <source>
        <strain evidence="2 3">0608SB47</strain>
    </source>
</reference>
<evidence type="ECO:0000313" key="2">
    <source>
        <dbReference type="EMBL" id="AET72690.1"/>
    </source>
</evidence>
<accession>G8EY00</accession>